<dbReference type="EMBL" id="LCKO01000006">
    <property type="protein sequence ID" value="KKU00288.1"/>
    <property type="molecule type" value="Genomic_DNA"/>
</dbReference>
<organism evidence="1 2">
    <name type="scientific">Candidatus Collierbacteria bacterium GW2011_GWB2_45_17</name>
    <dbReference type="NCBI Taxonomy" id="1618388"/>
    <lineage>
        <taxon>Bacteria</taxon>
        <taxon>Candidatus Collieribacteriota</taxon>
    </lineage>
</organism>
<sequence length="56" mass="6225">MRKITVFILFLIVLIWLAIGVFWTGNGSKQITIPDNSSPILLPQETPTVTPTDLSK</sequence>
<gene>
    <name evidence="1" type="ORF">UX01_C0006G0082</name>
</gene>
<proteinExistence type="predicted"/>
<comment type="caution">
    <text evidence="1">The sequence shown here is derived from an EMBL/GenBank/DDBJ whole genome shotgun (WGS) entry which is preliminary data.</text>
</comment>
<evidence type="ECO:0000313" key="1">
    <source>
        <dbReference type="EMBL" id="KKU00288.1"/>
    </source>
</evidence>
<accession>A0A837IIL2</accession>
<protein>
    <submittedName>
        <fullName evidence="1">Uncharacterized protein</fullName>
    </submittedName>
</protein>
<evidence type="ECO:0000313" key="2">
    <source>
        <dbReference type="Proteomes" id="UP000034078"/>
    </source>
</evidence>
<name>A0A837IIL2_9BACT</name>
<dbReference type="AlphaFoldDB" id="A0A837IIL2"/>
<dbReference type="Proteomes" id="UP000034078">
    <property type="component" value="Unassembled WGS sequence"/>
</dbReference>
<reference evidence="1 2" key="1">
    <citation type="journal article" date="2015" name="Nature">
        <title>rRNA introns, odd ribosomes, and small enigmatic genomes across a large radiation of phyla.</title>
        <authorList>
            <person name="Brown C.T."/>
            <person name="Hug L.A."/>
            <person name="Thomas B.C."/>
            <person name="Sharon I."/>
            <person name="Castelle C.J."/>
            <person name="Singh A."/>
            <person name="Wilkins M.J."/>
            <person name="Williams K.H."/>
            <person name="Banfield J.F."/>
        </authorList>
    </citation>
    <scope>NUCLEOTIDE SEQUENCE [LARGE SCALE GENOMIC DNA]</scope>
</reference>